<proteinExistence type="inferred from homology"/>
<feature type="domain" description="Carbohydrate kinase PfkB" evidence="4">
    <location>
        <begin position="27"/>
        <end position="301"/>
    </location>
</feature>
<dbReference type="RefSeq" id="WP_310519953.1">
    <property type="nucleotide sequence ID" value="NZ_BAABBS010000003.1"/>
</dbReference>
<dbReference type="InterPro" id="IPR029056">
    <property type="entry name" value="Ribokinase-like"/>
</dbReference>
<reference evidence="6" key="1">
    <citation type="submission" date="2023-07" db="EMBL/GenBank/DDBJ databases">
        <title>Description of three actinobacteria isolated from air of manufacturing shop in a pharmaceutical factory.</title>
        <authorList>
            <person name="Zhang D.-F."/>
        </authorList>
    </citation>
    <scope>NUCLEOTIDE SEQUENCE [LARGE SCALE GENOMIC DNA]</scope>
    <source>
        <strain evidence="6">CCTCC AB 2011122</strain>
    </source>
</reference>
<keyword evidence="2" id="KW-0808">Transferase</keyword>
<organism evidence="5 6">
    <name type="scientific">Agromyces indicus</name>
    <dbReference type="NCBI Taxonomy" id="758919"/>
    <lineage>
        <taxon>Bacteria</taxon>
        <taxon>Bacillati</taxon>
        <taxon>Actinomycetota</taxon>
        <taxon>Actinomycetes</taxon>
        <taxon>Micrococcales</taxon>
        <taxon>Microbacteriaceae</taxon>
        <taxon>Agromyces</taxon>
    </lineage>
</organism>
<dbReference type="PANTHER" id="PTHR43085">
    <property type="entry name" value="HEXOKINASE FAMILY MEMBER"/>
    <property type="match status" value="1"/>
</dbReference>
<dbReference type="Gene3D" id="3.40.1190.20">
    <property type="match status" value="1"/>
</dbReference>
<keyword evidence="6" id="KW-1185">Reference proteome</keyword>
<dbReference type="PROSITE" id="PS00584">
    <property type="entry name" value="PFKB_KINASES_2"/>
    <property type="match status" value="1"/>
</dbReference>
<dbReference type="InterPro" id="IPR002173">
    <property type="entry name" value="Carboh/pur_kinase_PfkB_CS"/>
</dbReference>
<gene>
    <name evidence="5" type="ORF">RH861_04550</name>
</gene>
<evidence type="ECO:0000313" key="6">
    <source>
        <dbReference type="Proteomes" id="UP001260072"/>
    </source>
</evidence>
<name>A0ABU1FHV4_9MICO</name>
<dbReference type="PANTHER" id="PTHR43085:SF57">
    <property type="entry name" value="CARBOHYDRATE KINASE PFKB DOMAIN-CONTAINING PROTEIN"/>
    <property type="match status" value="1"/>
</dbReference>
<comment type="similarity">
    <text evidence="1">Belongs to the carbohydrate kinase PfkB family.</text>
</comment>
<dbReference type="GO" id="GO:0016301">
    <property type="term" value="F:kinase activity"/>
    <property type="evidence" value="ECO:0007669"/>
    <property type="project" value="UniProtKB-KW"/>
</dbReference>
<evidence type="ECO:0000256" key="1">
    <source>
        <dbReference type="ARBA" id="ARBA00010688"/>
    </source>
</evidence>
<evidence type="ECO:0000313" key="5">
    <source>
        <dbReference type="EMBL" id="MDR5691329.1"/>
    </source>
</evidence>
<evidence type="ECO:0000256" key="3">
    <source>
        <dbReference type="ARBA" id="ARBA00022777"/>
    </source>
</evidence>
<dbReference type="InterPro" id="IPR050306">
    <property type="entry name" value="PfkB_Carbo_kinase"/>
</dbReference>
<dbReference type="PROSITE" id="PS00583">
    <property type="entry name" value="PFKB_KINASES_1"/>
    <property type="match status" value="1"/>
</dbReference>
<evidence type="ECO:0000259" key="4">
    <source>
        <dbReference type="Pfam" id="PF00294"/>
    </source>
</evidence>
<sequence>MPATSPALTPARITVVGDALIDELRDATGSREFVGGAALNVAVGLAVLGHRPTLITMLGDDEPASRIRTFLNDHGVRLVECGSAHGTARAISDRTDGEPRYEFNHAARHRRFRFDDAARAALDEADVVAVSCFPFDDDHQVADLLEAIRDPEQRLVVDGNPRSGMLHDRARFQSNFERIAARSLLVKVGDEDAALLLDASLGELVSRLRPGSAAPPAHETAVLATAGRDGAAVHHGRLEVQAGIVDLPGPVIDTMGAGDATLAAVIDEIVRNGMPGTADAWSSALAGAMTVAAATVRHEGALLRTATDQPRVA</sequence>
<keyword evidence="3 5" id="KW-0418">Kinase</keyword>
<dbReference type="Proteomes" id="UP001260072">
    <property type="component" value="Unassembled WGS sequence"/>
</dbReference>
<evidence type="ECO:0000256" key="2">
    <source>
        <dbReference type="ARBA" id="ARBA00022679"/>
    </source>
</evidence>
<accession>A0ABU1FHV4</accession>
<dbReference type="SUPFAM" id="SSF53613">
    <property type="entry name" value="Ribokinase-like"/>
    <property type="match status" value="1"/>
</dbReference>
<dbReference type="EMBL" id="JAVKGS010000001">
    <property type="protein sequence ID" value="MDR5691329.1"/>
    <property type="molecule type" value="Genomic_DNA"/>
</dbReference>
<comment type="caution">
    <text evidence="5">The sequence shown here is derived from an EMBL/GenBank/DDBJ whole genome shotgun (WGS) entry which is preliminary data.</text>
</comment>
<protein>
    <submittedName>
        <fullName evidence="5">PfkB family carbohydrate kinase</fullName>
    </submittedName>
</protein>
<dbReference type="InterPro" id="IPR011611">
    <property type="entry name" value="PfkB_dom"/>
</dbReference>
<dbReference type="Pfam" id="PF00294">
    <property type="entry name" value="PfkB"/>
    <property type="match status" value="1"/>
</dbReference>